<proteinExistence type="predicted"/>
<dbReference type="Proteomes" id="UP000239649">
    <property type="component" value="Unassembled WGS sequence"/>
</dbReference>
<name>A0A2P6VH77_9CHLO</name>
<keyword evidence="4" id="KW-1185">Reference proteome</keyword>
<feature type="transmembrane region" description="Helical" evidence="2">
    <location>
        <begin position="542"/>
        <end position="564"/>
    </location>
</feature>
<evidence type="ECO:0000256" key="2">
    <source>
        <dbReference type="SAM" id="Phobius"/>
    </source>
</evidence>
<keyword evidence="2" id="KW-1133">Transmembrane helix</keyword>
<comment type="caution">
    <text evidence="3">The sequence shown here is derived from an EMBL/GenBank/DDBJ whole genome shotgun (WGS) entry which is preliminary data.</text>
</comment>
<feature type="compositionally biased region" description="Acidic residues" evidence="1">
    <location>
        <begin position="277"/>
        <end position="287"/>
    </location>
</feature>
<dbReference type="EMBL" id="LHPF02000007">
    <property type="protein sequence ID" value="PSC73446.1"/>
    <property type="molecule type" value="Genomic_DNA"/>
</dbReference>
<keyword evidence="2" id="KW-0812">Transmembrane</keyword>
<feature type="region of interest" description="Disordered" evidence="1">
    <location>
        <begin position="606"/>
        <end position="628"/>
    </location>
</feature>
<evidence type="ECO:0000256" key="1">
    <source>
        <dbReference type="SAM" id="MobiDB-lite"/>
    </source>
</evidence>
<gene>
    <name evidence="3" type="ORF">C2E20_3443</name>
</gene>
<feature type="region of interest" description="Disordered" evidence="1">
    <location>
        <begin position="264"/>
        <end position="287"/>
    </location>
</feature>
<keyword evidence="2" id="KW-0472">Membrane</keyword>
<sequence>MLREARRSRPSEGTALLPALHQAAALLETAREGGSPAAALLKAQDALWPAVSSFVSAAAEGQPSATAPLGAARRRLSAASAEDALIWLAQRTVSDGSTAASLSALHEIAAELSSPPGSKHGSGGDRRRLSEHSPHGLMPRLQQLGEARASLRSRLHDRLGGEGGHGVLQRQGGLLGGGTKGLIGQNGHGLLHRQGGGLVGGGLIGEGGHGLLHRHGGLLGRLHGDGGAPARRLQQDGDAGEDSEWQQGGDAEWAGEDVEWRQGGDAKWAGEGGEGPADGDEAADWSAEDQQWWDAPVLPSDMPVALPSDLVVVQEVQLAPLSSTLLTGILVLARDAVELALSASQPQPHLVALITGPAGYPAVYPQAAVLGGGWLEQGTAGNYGFAAGRRLQEQPPLPKGEPPAVVAVQDAASYYEDDSYSGDYSEVDAMYYAENEDWLFDDPQDLYILLASINASPAATLTLPTLALPPPVAADTPAATLPVFAVFASSSHAPAQPSTANASAGEPTKQKAVELVIAPLSGAARTTIPHTDAQPTGRQFDFTALSIAVTVACVGLLLGLLAVVRFWSARGNRDGNGDATERLLYSHIPGTPSRAINTASARAAMSSGARSVPASNGPVPKKLSNLPA</sequence>
<feature type="compositionally biased region" description="Basic and acidic residues" evidence="1">
    <location>
        <begin position="122"/>
        <end position="134"/>
    </location>
</feature>
<feature type="region of interest" description="Disordered" evidence="1">
    <location>
        <begin position="111"/>
        <end position="136"/>
    </location>
</feature>
<reference evidence="3 4" key="1">
    <citation type="journal article" date="2018" name="Plant J.">
        <title>Genome sequences of Chlorella sorokiniana UTEX 1602 and Micractinium conductrix SAG 241.80: implications to maltose excretion by a green alga.</title>
        <authorList>
            <person name="Arriola M.B."/>
            <person name="Velmurugan N."/>
            <person name="Zhang Y."/>
            <person name="Plunkett M.H."/>
            <person name="Hondzo H."/>
            <person name="Barney B.M."/>
        </authorList>
    </citation>
    <scope>NUCLEOTIDE SEQUENCE [LARGE SCALE GENOMIC DNA]</scope>
    <source>
        <strain evidence="3 4">SAG 241.80</strain>
    </source>
</reference>
<dbReference type="AlphaFoldDB" id="A0A2P6VH77"/>
<feature type="region of interest" description="Disordered" evidence="1">
    <location>
        <begin position="222"/>
        <end position="251"/>
    </location>
</feature>
<organism evidence="3 4">
    <name type="scientific">Micractinium conductrix</name>
    <dbReference type="NCBI Taxonomy" id="554055"/>
    <lineage>
        <taxon>Eukaryota</taxon>
        <taxon>Viridiplantae</taxon>
        <taxon>Chlorophyta</taxon>
        <taxon>core chlorophytes</taxon>
        <taxon>Trebouxiophyceae</taxon>
        <taxon>Chlorellales</taxon>
        <taxon>Chlorellaceae</taxon>
        <taxon>Chlorella clade</taxon>
        <taxon>Micractinium</taxon>
    </lineage>
</organism>
<evidence type="ECO:0000313" key="4">
    <source>
        <dbReference type="Proteomes" id="UP000239649"/>
    </source>
</evidence>
<evidence type="ECO:0000313" key="3">
    <source>
        <dbReference type="EMBL" id="PSC73446.1"/>
    </source>
</evidence>
<accession>A0A2P6VH77</accession>
<protein>
    <submittedName>
        <fullName evidence="3">Uncharacterized protein</fullName>
    </submittedName>
</protein>